<evidence type="ECO:0000256" key="1">
    <source>
        <dbReference type="ARBA" id="ARBA00022670"/>
    </source>
</evidence>
<keyword evidence="3" id="KW-0325">Glycoprotein</keyword>
<dbReference type="FunFam" id="3.40.50.1820:FF:000003">
    <property type="entry name" value="Dipeptidyl peptidase 4"/>
    <property type="match status" value="1"/>
</dbReference>
<dbReference type="InterPro" id="IPR002471">
    <property type="entry name" value="Pept_S9_AS"/>
</dbReference>
<dbReference type="RefSeq" id="WP_241550150.1">
    <property type="nucleotide sequence ID" value="NZ_JANCNS010000001.1"/>
</dbReference>
<comment type="caution">
    <text evidence="7">The sequence shown here is derived from an EMBL/GenBank/DDBJ whole genome shotgun (WGS) entry which is preliminary data.</text>
</comment>
<dbReference type="AlphaFoldDB" id="A0A9X2KVY7"/>
<feature type="chain" id="PRO_5040967379" evidence="4">
    <location>
        <begin position="21"/>
        <end position="737"/>
    </location>
</feature>
<dbReference type="InterPro" id="IPR029058">
    <property type="entry name" value="AB_hydrolase_fold"/>
</dbReference>
<evidence type="ECO:0000313" key="8">
    <source>
        <dbReference type="Proteomes" id="UP001155280"/>
    </source>
</evidence>
<dbReference type="PANTHER" id="PTHR11731:SF193">
    <property type="entry name" value="DIPEPTIDYL PEPTIDASE 9"/>
    <property type="match status" value="1"/>
</dbReference>
<name>A0A9X2KVY7_9FLAO</name>
<evidence type="ECO:0000256" key="4">
    <source>
        <dbReference type="SAM" id="SignalP"/>
    </source>
</evidence>
<reference evidence="7" key="1">
    <citation type="submission" date="2022-07" db="EMBL/GenBank/DDBJ databases">
        <title>Gramela sediminis sp. nov., isolated from deep-sea sediment of the Indian Ocean.</title>
        <authorList>
            <person name="Shi H."/>
        </authorList>
    </citation>
    <scope>NUCLEOTIDE SEQUENCE</scope>
    <source>
        <strain evidence="7">GC03-9</strain>
    </source>
</reference>
<accession>A0A9X2KVY7</accession>
<dbReference type="Pfam" id="PF00930">
    <property type="entry name" value="DPPIV_N"/>
    <property type="match status" value="1"/>
</dbReference>
<dbReference type="SUPFAM" id="SSF82171">
    <property type="entry name" value="DPP6 N-terminal domain-like"/>
    <property type="match status" value="1"/>
</dbReference>
<dbReference type="Gene3D" id="2.140.10.30">
    <property type="entry name" value="Dipeptidylpeptidase IV, N-terminal domain"/>
    <property type="match status" value="1"/>
</dbReference>
<dbReference type="EMBL" id="JANCNS010000001">
    <property type="protein sequence ID" value="MCP9199662.1"/>
    <property type="molecule type" value="Genomic_DNA"/>
</dbReference>
<dbReference type="Pfam" id="PF00326">
    <property type="entry name" value="Peptidase_S9"/>
    <property type="match status" value="1"/>
</dbReference>
<dbReference type="Proteomes" id="UP001155280">
    <property type="component" value="Unassembled WGS sequence"/>
</dbReference>
<gene>
    <name evidence="7" type="ORF">MKO06_07080</name>
</gene>
<evidence type="ECO:0000256" key="2">
    <source>
        <dbReference type="ARBA" id="ARBA00022801"/>
    </source>
</evidence>
<feature type="domain" description="Dipeptidylpeptidase IV N-terminal" evidence="6">
    <location>
        <begin position="99"/>
        <end position="452"/>
    </location>
</feature>
<feature type="signal peptide" evidence="4">
    <location>
        <begin position="1"/>
        <end position="20"/>
    </location>
</feature>
<dbReference type="InterPro" id="IPR002469">
    <property type="entry name" value="Peptidase_S9B_N"/>
</dbReference>
<proteinExistence type="predicted"/>
<evidence type="ECO:0000259" key="6">
    <source>
        <dbReference type="Pfam" id="PF00930"/>
    </source>
</evidence>
<evidence type="ECO:0000256" key="3">
    <source>
        <dbReference type="ARBA" id="ARBA00023180"/>
    </source>
</evidence>
<evidence type="ECO:0000313" key="7">
    <source>
        <dbReference type="EMBL" id="MCP9199662.1"/>
    </source>
</evidence>
<keyword evidence="1" id="KW-0645">Protease</keyword>
<dbReference type="GO" id="GO:0008239">
    <property type="term" value="F:dipeptidyl-peptidase activity"/>
    <property type="evidence" value="ECO:0007669"/>
    <property type="project" value="TreeGrafter"/>
</dbReference>
<dbReference type="PANTHER" id="PTHR11731">
    <property type="entry name" value="PROTEASE FAMILY S9B,C DIPEPTIDYL-PEPTIDASE IV-RELATED"/>
    <property type="match status" value="1"/>
</dbReference>
<keyword evidence="2" id="KW-0378">Hydrolase</keyword>
<organism evidence="7 8">
    <name type="scientific">Christiangramia oceanisediminis</name>
    <dbReference type="NCBI Taxonomy" id="2920386"/>
    <lineage>
        <taxon>Bacteria</taxon>
        <taxon>Pseudomonadati</taxon>
        <taxon>Bacteroidota</taxon>
        <taxon>Flavobacteriia</taxon>
        <taxon>Flavobacteriales</taxon>
        <taxon>Flavobacteriaceae</taxon>
        <taxon>Christiangramia</taxon>
    </lineage>
</organism>
<dbReference type="GO" id="GO:0006508">
    <property type="term" value="P:proteolysis"/>
    <property type="evidence" value="ECO:0007669"/>
    <property type="project" value="UniProtKB-KW"/>
</dbReference>
<dbReference type="Gene3D" id="3.40.50.1820">
    <property type="entry name" value="alpha/beta hydrolase"/>
    <property type="match status" value="1"/>
</dbReference>
<dbReference type="GO" id="GO:0004252">
    <property type="term" value="F:serine-type endopeptidase activity"/>
    <property type="evidence" value="ECO:0007669"/>
    <property type="project" value="InterPro"/>
</dbReference>
<dbReference type="InterPro" id="IPR001375">
    <property type="entry name" value="Peptidase_S9_cat"/>
</dbReference>
<keyword evidence="4" id="KW-0732">Signal</keyword>
<sequence>MKFPTFLVAFLIATSSVLQAQKKQVSLEEIWSGAFREERLQSLQSLNNGEEYVVLNRDRNSGSVSIDVYSYKSGEKTRTLVNSTDIPEIDSFQAFKFSKNENKVLLSTEVEPIYRRSSREIFYVYDIASKKLTKVSDQKIQEASFSPDASKIAYVRDNNIYIFDLNSGETKQVTSDGEINSVINGITDWVYEEEFSFVKAFAWNPTGEKIAYLKFDESEVPEFSMDLFGKDLYPSQHVFKYPKAGESNSKVSLHMYDVASSASQEVDLENAVDLASNSADKDDVFSAYYIPRIEWTADPMQLSVQVLNRHQNDLNLIFVNAKDNSSKVVLNDTDKAYVDITDNLTFLEDNSFIWTSEKDGWNHIYHYDESGKLLEQVTEGDWEVTNYYGYDPKSKRIFYQSTENGSVNRDVYSIRLNGRSKTRLTEKEGMNSADFSADFSYFINSFTSVNTPHVYTLHRAKDGKQVREITNNAELLKKVEGYDFAPKELSTINVNGNDLNMWMIKPSDFDENKKYPLLMFQYSGPGSQSVSNSYFNTNDYWYQLLANKGYIIACVDGRGTGFKGADFKKVTYQELGKYEVEDQISAAKKLGERNYIDSDRIGIWGWSYGGFMSSNAILKGNETFSMAIAVAPVTSWRFYDTVYTERYMRTPQENPTGYDENSPLNHVEKLKGDYLLIHGGGDDNVHLQNTMRMVEELVQANKQFDWAIYPDRNHGIYGGNTRLHLYNMMTDFILEKL</sequence>
<keyword evidence="8" id="KW-1185">Reference proteome</keyword>
<dbReference type="PROSITE" id="PS00708">
    <property type="entry name" value="PRO_ENDOPEP_SER"/>
    <property type="match status" value="1"/>
</dbReference>
<dbReference type="InterPro" id="IPR050278">
    <property type="entry name" value="Serine_Prot_S9B/DPPIV"/>
</dbReference>
<protein>
    <submittedName>
        <fullName evidence="7">S9 family peptidase</fullName>
    </submittedName>
</protein>
<evidence type="ECO:0000259" key="5">
    <source>
        <dbReference type="Pfam" id="PF00326"/>
    </source>
</evidence>
<feature type="domain" description="Peptidase S9 prolyl oligopeptidase catalytic" evidence="5">
    <location>
        <begin position="542"/>
        <end position="737"/>
    </location>
</feature>
<dbReference type="SUPFAM" id="SSF53474">
    <property type="entry name" value="alpha/beta-Hydrolases"/>
    <property type="match status" value="1"/>
</dbReference>